<accession>A0A4S2MU38</accession>
<name>A0A4S2MU38_9PEZI</name>
<dbReference type="InParanoid" id="A0A4S2MU38"/>
<evidence type="ECO:0000313" key="2">
    <source>
        <dbReference type="EMBL" id="TGZ79997.1"/>
    </source>
</evidence>
<reference evidence="2 3" key="1">
    <citation type="submission" date="2019-04" db="EMBL/GenBank/DDBJ databases">
        <title>Comparative genomics and transcriptomics to analyze fruiting body development in filamentous ascomycetes.</title>
        <authorList>
            <consortium name="DOE Joint Genome Institute"/>
            <person name="Lutkenhaus R."/>
            <person name="Traeger S."/>
            <person name="Breuer J."/>
            <person name="Kuo A."/>
            <person name="Lipzen A."/>
            <person name="Pangilinan J."/>
            <person name="Dilworth D."/>
            <person name="Sandor L."/>
            <person name="Poggeler S."/>
            <person name="Barry K."/>
            <person name="Grigoriev I.V."/>
            <person name="Nowrousian M."/>
        </authorList>
    </citation>
    <scope>NUCLEOTIDE SEQUENCE [LARGE SCALE GENOMIC DNA]</scope>
    <source>
        <strain evidence="2 3">CBS 389.68</strain>
    </source>
</reference>
<protein>
    <submittedName>
        <fullName evidence="2">Uncharacterized protein</fullName>
    </submittedName>
</protein>
<evidence type="ECO:0000313" key="3">
    <source>
        <dbReference type="Proteomes" id="UP000298138"/>
    </source>
</evidence>
<keyword evidence="1" id="KW-1133">Transmembrane helix</keyword>
<keyword evidence="1" id="KW-0472">Membrane</keyword>
<feature type="transmembrane region" description="Helical" evidence="1">
    <location>
        <begin position="38"/>
        <end position="57"/>
    </location>
</feature>
<gene>
    <name evidence="2" type="ORF">EX30DRAFT_66916</name>
</gene>
<sequence length="88" mass="9551">MPGGSWIADRSIMLRCCAGVCWQCCCFPFSWWSCVVGRGGVCWMFGLLTVVVVFFVLERAPRTRLFSWSAGSFEGVVGAQAGESGEGT</sequence>
<dbReference type="Proteomes" id="UP000298138">
    <property type="component" value="Unassembled WGS sequence"/>
</dbReference>
<keyword evidence="1" id="KW-0812">Transmembrane</keyword>
<organism evidence="2 3">
    <name type="scientific">Ascodesmis nigricans</name>
    <dbReference type="NCBI Taxonomy" id="341454"/>
    <lineage>
        <taxon>Eukaryota</taxon>
        <taxon>Fungi</taxon>
        <taxon>Dikarya</taxon>
        <taxon>Ascomycota</taxon>
        <taxon>Pezizomycotina</taxon>
        <taxon>Pezizomycetes</taxon>
        <taxon>Pezizales</taxon>
        <taxon>Ascodesmidaceae</taxon>
        <taxon>Ascodesmis</taxon>
    </lineage>
</organism>
<dbReference type="AlphaFoldDB" id="A0A4S2MU38"/>
<evidence type="ECO:0000256" key="1">
    <source>
        <dbReference type="SAM" id="Phobius"/>
    </source>
</evidence>
<proteinExistence type="predicted"/>
<dbReference type="EMBL" id="ML220127">
    <property type="protein sequence ID" value="TGZ79997.1"/>
    <property type="molecule type" value="Genomic_DNA"/>
</dbReference>
<keyword evidence="3" id="KW-1185">Reference proteome</keyword>